<dbReference type="AlphaFoldDB" id="K9WG27"/>
<keyword evidence="12" id="KW-1185">Reference proteome</keyword>
<dbReference type="InterPro" id="IPR008271">
    <property type="entry name" value="Ser/Thr_kinase_AS"/>
</dbReference>
<sequence>MHQSVAQAVHCINPDCPRPYPQPWGNKFCNGCGAALLLNNRYIPLQKLGTGGFAAIYTIWDMARNKEQVLKVLVETAPKALQLFEQEASVLQRLKHPGIPRVEPDSYFTVSLGYSSERLLSCLVMEKINGQTLQDVFNDHPQGCSEQVVRDWIGQAVEILGELHRCGIIHRDIKPSNLMLREGTGQLVTIDFGGAKQFGSMSLGSQKVSTRLVSPGYSPPEQITGEAVGPTADFYALGRTMIQLLTGQELEDLQDPETGELRWRSQAVVTPALAGLLDDLVRLDPQQRPATVAEIQRRLDWSAPIRRPSTSRPAVSFSDLVTTTLAQGLAIAESVLSAFGQGTISLVRFVFGVVTRIVFACLDTTLEMVLGGLGATTGAALGFALINGTIVGDRLATWIASQQWLFFPQLQITEWRGMLMFAIAGWSTAWGLTLAGGFGQERRFIVSAITGIVGYTISWFIWQATGTVALPERLLGLVTAVGVLPLVLGLGLPSHYLVHAFVAALGTGTLFGGLVWFNVLPAALLIDIFSHSGNFIYTVAFFGLWGVILAFWMGVSYYILVPVLRWFGWR</sequence>
<evidence type="ECO:0000256" key="9">
    <source>
        <dbReference type="SAM" id="Phobius"/>
    </source>
</evidence>
<dbReference type="PROSITE" id="PS50011">
    <property type="entry name" value="PROTEIN_KINASE_DOM"/>
    <property type="match status" value="1"/>
</dbReference>
<keyword evidence="9" id="KW-0812">Transmembrane</keyword>
<dbReference type="Proteomes" id="UP000010471">
    <property type="component" value="Chromosome"/>
</dbReference>
<dbReference type="GO" id="GO:0004674">
    <property type="term" value="F:protein serine/threonine kinase activity"/>
    <property type="evidence" value="ECO:0007669"/>
    <property type="project" value="UniProtKB-KW"/>
</dbReference>
<dbReference type="PATRIC" id="fig|1173027.3.peg.3758"/>
<dbReference type="HOGENOM" id="CLU_482193_0_0_3"/>
<dbReference type="PANTHER" id="PTHR24363:SF0">
    <property type="entry name" value="SERINE_THREONINE KINASE LIKE DOMAIN CONTAINING 1"/>
    <property type="match status" value="1"/>
</dbReference>
<proteinExistence type="predicted"/>
<evidence type="ECO:0000256" key="3">
    <source>
        <dbReference type="ARBA" id="ARBA00022679"/>
    </source>
</evidence>
<keyword evidence="3" id="KW-0808">Transferase</keyword>
<keyword evidence="4" id="KW-0547">Nucleotide-binding</keyword>
<dbReference type="PROSITE" id="PS00108">
    <property type="entry name" value="PROTEIN_KINASE_ST"/>
    <property type="match status" value="1"/>
</dbReference>
<dbReference type="OrthoDB" id="9762169at2"/>
<dbReference type="eggNOG" id="COG0515">
    <property type="taxonomic scope" value="Bacteria"/>
</dbReference>
<evidence type="ECO:0000256" key="5">
    <source>
        <dbReference type="ARBA" id="ARBA00022777"/>
    </source>
</evidence>
<accession>K9WG27</accession>
<evidence type="ECO:0000313" key="11">
    <source>
        <dbReference type="EMBL" id="AFZ19143.1"/>
    </source>
</evidence>
<keyword evidence="9" id="KW-1133">Transmembrane helix</keyword>
<feature type="transmembrane region" description="Helical" evidence="9">
    <location>
        <begin position="535"/>
        <end position="560"/>
    </location>
</feature>
<dbReference type="Pfam" id="PF00069">
    <property type="entry name" value="Pkinase"/>
    <property type="match status" value="1"/>
</dbReference>
<evidence type="ECO:0000313" key="12">
    <source>
        <dbReference type="Proteomes" id="UP000010471"/>
    </source>
</evidence>
<keyword evidence="2 11" id="KW-0723">Serine/threonine-protein kinase</keyword>
<dbReference type="RefSeq" id="WP_015183286.1">
    <property type="nucleotide sequence ID" value="NC_019738.1"/>
</dbReference>
<dbReference type="NCBIfam" id="NF045510">
    <property type="entry name" value="4Cys_prefix_kin"/>
    <property type="match status" value="1"/>
</dbReference>
<dbReference type="CDD" id="cd14014">
    <property type="entry name" value="STKc_PknB_like"/>
    <property type="match status" value="1"/>
</dbReference>
<evidence type="ECO:0000256" key="6">
    <source>
        <dbReference type="ARBA" id="ARBA00022840"/>
    </source>
</evidence>
<dbReference type="SUPFAM" id="SSF56112">
    <property type="entry name" value="Protein kinase-like (PK-like)"/>
    <property type="match status" value="1"/>
</dbReference>
<keyword evidence="9" id="KW-0472">Membrane</keyword>
<organism evidence="11 12">
    <name type="scientific">Allocoleopsis franciscana PCC 7113</name>
    <dbReference type="NCBI Taxonomy" id="1173027"/>
    <lineage>
        <taxon>Bacteria</taxon>
        <taxon>Bacillati</taxon>
        <taxon>Cyanobacteriota</taxon>
        <taxon>Cyanophyceae</taxon>
        <taxon>Coleofasciculales</taxon>
        <taxon>Coleofasciculaceae</taxon>
        <taxon>Allocoleopsis</taxon>
        <taxon>Allocoleopsis franciscana</taxon>
    </lineage>
</organism>
<dbReference type="GO" id="GO:0005524">
    <property type="term" value="F:ATP binding"/>
    <property type="evidence" value="ECO:0007669"/>
    <property type="project" value="UniProtKB-KW"/>
</dbReference>
<feature type="transmembrane region" description="Helical" evidence="9">
    <location>
        <begin position="418"/>
        <end position="438"/>
    </location>
</feature>
<dbReference type="InterPro" id="IPR000719">
    <property type="entry name" value="Prot_kinase_dom"/>
</dbReference>
<dbReference type="Gene3D" id="1.10.510.10">
    <property type="entry name" value="Transferase(Phosphotransferase) domain 1"/>
    <property type="match status" value="1"/>
</dbReference>
<protein>
    <recommendedName>
        <fullName evidence="1">non-specific serine/threonine protein kinase</fullName>
        <ecNumber evidence="1">2.7.11.1</ecNumber>
    </recommendedName>
</protein>
<evidence type="ECO:0000256" key="2">
    <source>
        <dbReference type="ARBA" id="ARBA00022527"/>
    </source>
</evidence>
<dbReference type="STRING" id="1173027.Mic7113_3414"/>
<dbReference type="Gene3D" id="3.30.200.20">
    <property type="entry name" value="Phosphorylase Kinase, domain 1"/>
    <property type="match status" value="1"/>
</dbReference>
<dbReference type="EMBL" id="CP003630">
    <property type="protein sequence ID" value="AFZ19143.1"/>
    <property type="molecule type" value="Genomic_DNA"/>
</dbReference>
<dbReference type="SMART" id="SM00220">
    <property type="entry name" value="S_TKc"/>
    <property type="match status" value="1"/>
</dbReference>
<dbReference type="PANTHER" id="PTHR24363">
    <property type="entry name" value="SERINE/THREONINE PROTEIN KINASE"/>
    <property type="match status" value="1"/>
</dbReference>
<evidence type="ECO:0000259" key="10">
    <source>
        <dbReference type="PROSITE" id="PS50011"/>
    </source>
</evidence>
<feature type="domain" description="Protein kinase" evidence="10">
    <location>
        <begin position="42"/>
        <end position="302"/>
    </location>
</feature>
<gene>
    <name evidence="11" type="ORF">Mic7113_3414</name>
</gene>
<feature type="transmembrane region" description="Helical" evidence="9">
    <location>
        <begin position="444"/>
        <end position="462"/>
    </location>
</feature>
<reference evidence="11 12" key="1">
    <citation type="submission" date="2012-06" db="EMBL/GenBank/DDBJ databases">
        <title>Finished chromosome of genome of Microcoleus sp. PCC 7113.</title>
        <authorList>
            <consortium name="US DOE Joint Genome Institute"/>
            <person name="Gugger M."/>
            <person name="Coursin T."/>
            <person name="Rippka R."/>
            <person name="Tandeau De Marsac N."/>
            <person name="Huntemann M."/>
            <person name="Wei C.-L."/>
            <person name="Han J."/>
            <person name="Detter J.C."/>
            <person name="Han C."/>
            <person name="Tapia R."/>
            <person name="Chen A."/>
            <person name="Kyrpides N."/>
            <person name="Mavromatis K."/>
            <person name="Markowitz V."/>
            <person name="Szeto E."/>
            <person name="Ivanova N."/>
            <person name="Pagani I."/>
            <person name="Pati A."/>
            <person name="Goodwin L."/>
            <person name="Nordberg H.P."/>
            <person name="Cantor M.N."/>
            <person name="Hua S.X."/>
            <person name="Woyke T."/>
            <person name="Kerfeld C.A."/>
        </authorList>
    </citation>
    <scope>NUCLEOTIDE SEQUENCE [LARGE SCALE GENOMIC DNA]</scope>
    <source>
        <strain evidence="11 12">PCC 7113</strain>
    </source>
</reference>
<feature type="transmembrane region" description="Helical" evidence="9">
    <location>
        <begin position="498"/>
        <end position="523"/>
    </location>
</feature>
<feature type="transmembrane region" description="Helical" evidence="9">
    <location>
        <begin position="474"/>
        <end position="492"/>
    </location>
</feature>
<dbReference type="KEGG" id="mic:Mic7113_3414"/>
<keyword evidence="5 11" id="KW-0418">Kinase</keyword>
<name>K9WG27_9CYAN</name>
<comment type="catalytic activity">
    <reaction evidence="8">
        <text>L-seryl-[protein] + ATP = O-phospho-L-seryl-[protein] + ADP + H(+)</text>
        <dbReference type="Rhea" id="RHEA:17989"/>
        <dbReference type="Rhea" id="RHEA-COMP:9863"/>
        <dbReference type="Rhea" id="RHEA-COMP:11604"/>
        <dbReference type="ChEBI" id="CHEBI:15378"/>
        <dbReference type="ChEBI" id="CHEBI:29999"/>
        <dbReference type="ChEBI" id="CHEBI:30616"/>
        <dbReference type="ChEBI" id="CHEBI:83421"/>
        <dbReference type="ChEBI" id="CHEBI:456216"/>
        <dbReference type="EC" id="2.7.11.1"/>
    </reaction>
</comment>
<dbReference type="EC" id="2.7.11.1" evidence="1"/>
<evidence type="ECO:0000256" key="1">
    <source>
        <dbReference type="ARBA" id="ARBA00012513"/>
    </source>
</evidence>
<evidence type="ECO:0000256" key="4">
    <source>
        <dbReference type="ARBA" id="ARBA00022741"/>
    </source>
</evidence>
<dbReference type="InterPro" id="IPR011009">
    <property type="entry name" value="Kinase-like_dom_sf"/>
</dbReference>
<evidence type="ECO:0000256" key="7">
    <source>
        <dbReference type="ARBA" id="ARBA00047899"/>
    </source>
</evidence>
<evidence type="ECO:0000256" key="8">
    <source>
        <dbReference type="ARBA" id="ARBA00048679"/>
    </source>
</evidence>
<keyword evidence="6" id="KW-0067">ATP-binding</keyword>
<comment type="catalytic activity">
    <reaction evidence="7">
        <text>L-threonyl-[protein] + ATP = O-phospho-L-threonyl-[protein] + ADP + H(+)</text>
        <dbReference type="Rhea" id="RHEA:46608"/>
        <dbReference type="Rhea" id="RHEA-COMP:11060"/>
        <dbReference type="Rhea" id="RHEA-COMP:11605"/>
        <dbReference type="ChEBI" id="CHEBI:15378"/>
        <dbReference type="ChEBI" id="CHEBI:30013"/>
        <dbReference type="ChEBI" id="CHEBI:30616"/>
        <dbReference type="ChEBI" id="CHEBI:61977"/>
        <dbReference type="ChEBI" id="CHEBI:456216"/>
        <dbReference type="EC" id="2.7.11.1"/>
    </reaction>
</comment>